<dbReference type="PANTHER" id="PTHR35936">
    <property type="entry name" value="MEMBRANE-BOUND LYTIC MUREIN TRANSGLYCOSYLASE F"/>
    <property type="match status" value="1"/>
</dbReference>
<feature type="signal peptide" evidence="5">
    <location>
        <begin position="1"/>
        <end position="20"/>
    </location>
</feature>
<comment type="caution">
    <text evidence="7">The sequence shown here is derived from an EMBL/GenBank/DDBJ whole genome shotgun (WGS) entry which is preliminary data.</text>
</comment>
<sequence>MFRQLSAMLISVLFAAPVFAQDTIRIATEGAYPPFNFIDASGEVQGFDVEIAKALCEEMDANCELVTQNWDGIIPGLIAGRYDAIIASMSITPERQEAVSFSEPYYSNKLQFIAPEDSDFGPGDAAGSAVGAQRATIAAQWLEENVPDADIRLYDTQENAYLDLESGRLDAVLADVYVSYEWLDSDEGAAYEFKGDPVYDDDKIAVAVRKDDQVLAERFSEAIKAIRADGTYQAINANYFPFDIY</sequence>
<organism evidence="7 8">
    <name type="scientific">Spiribacter onubensis</name>
    <dbReference type="NCBI Taxonomy" id="3122420"/>
    <lineage>
        <taxon>Bacteria</taxon>
        <taxon>Pseudomonadati</taxon>
        <taxon>Pseudomonadota</taxon>
        <taxon>Gammaproteobacteria</taxon>
        <taxon>Chromatiales</taxon>
        <taxon>Ectothiorhodospiraceae</taxon>
        <taxon>Spiribacter</taxon>
    </lineage>
</organism>
<accession>A0ABV3S6F2</accession>
<evidence type="ECO:0000256" key="5">
    <source>
        <dbReference type="SAM" id="SignalP"/>
    </source>
</evidence>
<evidence type="ECO:0000256" key="3">
    <source>
        <dbReference type="ARBA" id="ARBA00022729"/>
    </source>
</evidence>
<gene>
    <name evidence="7" type="ORF">V6X64_01695</name>
</gene>
<dbReference type="Pfam" id="PF00497">
    <property type="entry name" value="SBP_bac_3"/>
    <property type="match status" value="1"/>
</dbReference>
<protein>
    <submittedName>
        <fullName evidence="7">ABC transporter substrate-binding protein</fullName>
    </submittedName>
</protein>
<evidence type="ECO:0000256" key="1">
    <source>
        <dbReference type="ARBA" id="ARBA00004196"/>
    </source>
</evidence>
<comment type="similarity">
    <text evidence="2 4">Belongs to the bacterial solute-binding protein 3 family.</text>
</comment>
<dbReference type="Proteomes" id="UP001556653">
    <property type="component" value="Unassembled WGS sequence"/>
</dbReference>
<evidence type="ECO:0000313" key="7">
    <source>
        <dbReference type="EMBL" id="MEX0385709.1"/>
    </source>
</evidence>
<name>A0ABV3S6F2_9GAMM</name>
<dbReference type="InterPro" id="IPR001638">
    <property type="entry name" value="Solute-binding_3/MltF_N"/>
</dbReference>
<dbReference type="EMBL" id="JBAKFJ010000001">
    <property type="protein sequence ID" value="MEX0385709.1"/>
    <property type="molecule type" value="Genomic_DNA"/>
</dbReference>
<dbReference type="PANTHER" id="PTHR35936:SF17">
    <property type="entry name" value="ARGININE-BINDING EXTRACELLULAR PROTEIN ARTP"/>
    <property type="match status" value="1"/>
</dbReference>
<dbReference type="InterPro" id="IPR018313">
    <property type="entry name" value="SBP_3_CS"/>
</dbReference>
<feature type="chain" id="PRO_5047498207" evidence="5">
    <location>
        <begin position="21"/>
        <end position="245"/>
    </location>
</feature>
<dbReference type="SUPFAM" id="SSF53850">
    <property type="entry name" value="Periplasmic binding protein-like II"/>
    <property type="match status" value="1"/>
</dbReference>
<evidence type="ECO:0000256" key="2">
    <source>
        <dbReference type="ARBA" id="ARBA00010333"/>
    </source>
</evidence>
<dbReference type="PROSITE" id="PS01039">
    <property type="entry name" value="SBP_BACTERIAL_3"/>
    <property type="match status" value="1"/>
</dbReference>
<evidence type="ECO:0000313" key="8">
    <source>
        <dbReference type="Proteomes" id="UP001556653"/>
    </source>
</evidence>
<dbReference type="RefSeq" id="WP_367966189.1">
    <property type="nucleotide sequence ID" value="NZ_JBAKFJ010000001.1"/>
</dbReference>
<evidence type="ECO:0000256" key="4">
    <source>
        <dbReference type="RuleBase" id="RU003744"/>
    </source>
</evidence>
<keyword evidence="8" id="KW-1185">Reference proteome</keyword>
<reference evidence="7 8" key="1">
    <citation type="submission" date="2024-02" db="EMBL/GenBank/DDBJ databases">
        <title>New especies of Spiribacter isolated from saline water.</title>
        <authorList>
            <person name="Leon M.J."/>
            <person name="De La Haba R."/>
            <person name="Sanchez-Porro C."/>
            <person name="Ventosa A."/>
        </authorList>
    </citation>
    <scope>NUCLEOTIDE SEQUENCE [LARGE SCALE GENOMIC DNA]</scope>
    <source>
        <strain evidence="8">ag22IC4-227</strain>
    </source>
</reference>
<dbReference type="SMART" id="SM00062">
    <property type="entry name" value="PBPb"/>
    <property type="match status" value="1"/>
</dbReference>
<evidence type="ECO:0000259" key="6">
    <source>
        <dbReference type="SMART" id="SM00062"/>
    </source>
</evidence>
<keyword evidence="3 5" id="KW-0732">Signal</keyword>
<proteinExistence type="inferred from homology"/>
<comment type="subcellular location">
    <subcellularLocation>
        <location evidence="1">Cell envelope</location>
    </subcellularLocation>
</comment>
<dbReference type="Gene3D" id="3.40.190.10">
    <property type="entry name" value="Periplasmic binding protein-like II"/>
    <property type="match status" value="2"/>
</dbReference>
<feature type="domain" description="Solute-binding protein family 3/N-terminal" evidence="6">
    <location>
        <begin position="23"/>
        <end position="243"/>
    </location>
</feature>
<dbReference type="CDD" id="cd13702">
    <property type="entry name" value="PBP2_mlr5654_like"/>
    <property type="match status" value="1"/>
</dbReference>